<dbReference type="Proteomes" id="UP000239001">
    <property type="component" value="Unassembled WGS sequence"/>
</dbReference>
<gene>
    <name evidence="1" type="ORF">C7H19_19390</name>
</gene>
<accession>A0A2T1LTC4</accession>
<evidence type="ECO:0000313" key="1">
    <source>
        <dbReference type="EMBL" id="PSF33889.1"/>
    </source>
</evidence>
<dbReference type="EMBL" id="PXOH01000028">
    <property type="protein sequence ID" value="PSF33889.1"/>
    <property type="molecule type" value="Genomic_DNA"/>
</dbReference>
<keyword evidence="2" id="KW-1185">Reference proteome</keyword>
<dbReference type="AlphaFoldDB" id="A0A2T1LTC4"/>
<dbReference type="RefSeq" id="WP_106458575.1">
    <property type="nucleotide sequence ID" value="NZ_PXOH01000028.1"/>
</dbReference>
<organism evidence="1 2">
    <name type="scientific">Aphanothece hegewaldii CCALA 016</name>
    <dbReference type="NCBI Taxonomy" id="2107694"/>
    <lineage>
        <taxon>Bacteria</taxon>
        <taxon>Bacillati</taxon>
        <taxon>Cyanobacteriota</taxon>
        <taxon>Cyanophyceae</taxon>
        <taxon>Oscillatoriophycideae</taxon>
        <taxon>Chroococcales</taxon>
        <taxon>Aphanothecaceae</taxon>
        <taxon>Aphanothece</taxon>
    </lineage>
</organism>
<comment type="caution">
    <text evidence="1">The sequence shown here is derived from an EMBL/GenBank/DDBJ whole genome shotgun (WGS) entry which is preliminary data.</text>
</comment>
<protein>
    <submittedName>
        <fullName evidence="1">Uncharacterized protein</fullName>
    </submittedName>
</protein>
<reference evidence="1 2" key="2">
    <citation type="submission" date="2018-03" db="EMBL/GenBank/DDBJ databases">
        <authorList>
            <person name="Keele B.F."/>
        </authorList>
    </citation>
    <scope>NUCLEOTIDE SEQUENCE [LARGE SCALE GENOMIC DNA]</scope>
    <source>
        <strain evidence="1 2">CCALA 016</strain>
    </source>
</reference>
<proteinExistence type="predicted"/>
<name>A0A2T1LTC4_9CHRO</name>
<evidence type="ECO:0000313" key="2">
    <source>
        <dbReference type="Proteomes" id="UP000239001"/>
    </source>
</evidence>
<sequence>MNDLLRELASYGVNIYDPSLRQLCYEYINDYERIKKAVEALKEALEQNRVQNPTAFIKAAIRNGYEPYDSSAA</sequence>
<reference evidence="1 2" key="1">
    <citation type="submission" date="2018-03" db="EMBL/GenBank/DDBJ databases">
        <title>The ancient ancestry and fast evolution of plastids.</title>
        <authorList>
            <person name="Moore K.R."/>
            <person name="Magnabosco C."/>
            <person name="Momper L."/>
            <person name="Gold D.A."/>
            <person name="Bosak T."/>
            <person name="Fournier G.P."/>
        </authorList>
    </citation>
    <scope>NUCLEOTIDE SEQUENCE [LARGE SCALE GENOMIC DNA]</scope>
    <source>
        <strain evidence="1 2">CCALA 016</strain>
    </source>
</reference>